<evidence type="ECO:0000259" key="13">
    <source>
        <dbReference type="PROSITE" id="PS50026"/>
    </source>
</evidence>
<dbReference type="InterPro" id="IPR001881">
    <property type="entry name" value="EGF-like_Ca-bd_dom"/>
</dbReference>
<dbReference type="GO" id="GO:0003756">
    <property type="term" value="F:protein disulfide isomerase activity"/>
    <property type="evidence" value="ECO:0007669"/>
    <property type="project" value="UniProtKB-EC"/>
</dbReference>
<comment type="catalytic activity">
    <reaction evidence="1">
        <text>Catalyzes the rearrangement of -S-S- bonds in proteins.</text>
        <dbReference type="EC" id="5.3.4.1"/>
    </reaction>
</comment>
<evidence type="ECO:0000313" key="15">
    <source>
        <dbReference type="Proteomes" id="UP000001357"/>
    </source>
</evidence>
<evidence type="ECO:0000256" key="5">
    <source>
        <dbReference type="ARBA" id="ARBA00022737"/>
    </source>
</evidence>
<organism evidence="14 15">
    <name type="scientific">Monosiga brevicollis</name>
    <name type="common">Choanoflagellate</name>
    <dbReference type="NCBI Taxonomy" id="81824"/>
    <lineage>
        <taxon>Eukaryota</taxon>
        <taxon>Choanoflagellata</taxon>
        <taxon>Craspedida</taxon>
        <taxon>Salpingoecidae</taxon>
        <taxon>Monosiga</taxon>
    </lineage>
</organism>
<dbReference type="AlphaFoldDB" id="A9V4K6"/>
<feature type="signal peptide" evidence="12">
    <location>
        <begin position="1"/>
        <end position="23"/>
    </location>
</feature>
<evidence type="ECO:0000256" key="8">
    <source>
        <dbReference type="ARBA" id="ARBA00023284"/>
    </source>
</evidence>
<feature type="domain" description="EGF-like" evidence="13">
    <location>
        <begin position="314"/>
        <end position="352"/>
    </location>
</feature>
<dbReference type="KEGG" id="mbr:MONBRDRAFT_9903"/>
<reference evidence="14 15" key="1">
    <citation type="journal article" date="2008" name="Nature">
        <title>The genome of the choanoflagellate Monosiga brevicollis and the origin of metazoans.</title>
        <authorList>
            <consortium name="JGI Sequencing"/>
            <person name="King N."/>
            <person name="Westbrook M.J."/>
            <person name="Young S.L."/>
            <person name="Kuo A."/>
            <person name="Abedin M."/>
            <person name="Chapman J."/>
            <person name="Fairclough S."/>
            <person name="Hellsten U."/>
            <person name="Isogai Y."/>
            <person name="Letunic I."/>
            <person name="Marr M."/>
            <person name="Pincus D."/>
            <person name="Putnam N."/>
            <person name="Rokas A."/>
            <person name="Wright K.J."/>
            <person name="Zuzow R."/>
            <person name="Dirks W."/>
            <person name="Good M."/>
            <person name="Goodstein D."/>
            <person name="Lemons D."/>
            <person name="Li W."/>
            <person name="Lyons J.B."/>
            <person name="Morris A."/>
            <person name="Nichols S."/>
            <person name="Richter D.J."/>
            <person name="Salamov A."/>
            <person name="Bork P."/>
            <person name="Lim W.A."/>
            <person name="Manning G."/>
            <person name="Miller W.T."/>
            <person name="McGinnis W."/>
            <person name="Shapiro H."/>
            <person name="Tjian R."/>
            <person name="Grigoriev I.V."/>
            <person name="Rokhsar D."/>
        </authorList>
    </citation>
    <scope>NUCLEOTIDE SEQUENCE [LARGE SCALE GENOMIC DNA]</scope>
    <source>
        <strain evidence="15">MX1 / ATCC 50154</strain>
    </source>
</reference>
<protein>
    <recommendedName>
        <fullName evidence="3">protein disulfide-isomerase</fullName>
        <ecNumber evidence="3">5.3.4.1</ecNumber>
    </recommendedName>
    <alternativeName>
        <fullName evidence="10">Cysteine-rich with EGF-like domain protein 1</fullName>
    </alternativeName>
</protein>
<comment type="caution">
    <text evidence="11">Lacks conserved residue(s) required for the propagation of feature annotation.</text>
</comment>
<dbReference type="Pfam" id="PF07645">
    <property type="entry name" value="EGF_CA"/>
    <property type="match status" value="3"/>
</dbReference>
<keyword evidence="5" id="KW-0677">Repeat</keyword>
<dbReference type="Proteomes" id="UP000001357">
    <property type="component" value="Unassembled WGS sequence"/>
</dbReference>
<keyword evidence="15" id="KW-1185">Reference proteome</keyword>
<proteinExistence type="inferred from homology"/>
<evidence type="ECO:0000256" key="10">
    <source>
        <dbReference type="ARBA" id="ARBA00049822"/>
    </source>
</evidence>
<feature type="chain" id="PRO_5002742768" description="protein disulfide-isomerase" evidence="12">
    <location>
        <begin position="24"/>
        <end position="440"/>
    </location>
</feature>
<dbReference type="PROSITE" id="PS01248">
    <property type="entry name" value="EGF_LAM_1"/>
    <property type="match status" value="1"/>
</dbReference>
<evidence type="ECO:0000256" key="3">
    <source>
        <dbReference type="ARBA" id="ARBA00012723"/>
    </source>
</evidence>
<dbReference type="PROSITE" id="PS01187">
    <property type="entry name" value="EGF_CA"/>
    <property type="match status" value="1"/>
</dbReference>
<keyword evidence="12" id="KW-0732">Signal</keyword>
<dbReference type="InParanoid" id="A9V4K6"/>
<keyword evidence="4 11" id="KW-0245">EGF-like domain</keyword>
<feature type="domain" description="EGF-like" evidence="13">
    <location>
        <begin position="109"/>
        <end position="149"/>
    </location>
</feature>
<dbReference type="CDD" id="cd00064">
    <property type="entry name" value="FU"/>
    <property type="match status" value="1"/>
</dbReference>
<dbReference type="SMART" id="SM00261">
    <property type="entry name" value="FU"/>
    <property type="match status" value="2"/>
</dbReference>
<dbReference type="OMA" id="HICLNAN"/>
<dbReference type="InterPro" id="IPR018097">
    <property type="entry name" value="EGF_Ca-bd_CS"/>
</dbReference>
<dbReference type="PANTHER" id="PTHR24034">
    <property type="entry name" value="EGF-LIKE DOMAIN-CONTAINING PROTEIN"/>
    <property type="match status" value="1"/>
</dbReference>
<dbReference type="SMART" id="SM00181">
    <property type="entry name" value="EGF"/>
    <property type="match status" value="5"/>
</dbReference>
<dbReference type="GeneID" id="5893034"/>
<comment type="similarity">
    <text evidence="2">Belongs to the CRELD family.</text>
</comment>
<accession>A9V4K6</accession>
<dbReference type="InterPro" id="IPR009030">
    <property type="entry name" value="Growth_fac_rcpt_cys_sf"/>
</dbReference>
<keyword evidence="8" id="KW-0676">Redox-active center</keyword>
<dbReference type="InterPro" id="IPR006212">
    <property type="entry name" value="Furin_repeat"/>
</dbReference>
<dbReference type="Gene3D" id="2.10.25.10">
    <property type="entry name" value="Laminin"/>
    <property type="match status" value="2"/>
</dbReference>
<gene>
    <name evidence="14" type="ORF">MONBRDRAFT_9903</name>
</gene>
<dbReference type="InterPro" id="IPR050751">
    <property type="entry name" value="ECM_structural_protein"/>
</dbReference>
<evidence type="ECO:0000313" key="14">
    <source>
        <dbReference type="EMBL" id="EDQ87470.1"/>
    </source>
</evidence>
<comment type="function">
    <text evidence="9">Protein disulfide isomerase. Promotes the localization of acetylcholine receptors (AChRs) to the plasma membrane.</text>
</comment>
<evidence type="ECO:0000256" key="1">
    <source>
        <dbReference type="ARBA" id="ARBA00001182"/>
    </source>
</evidence>
<name>A9V4K6_MONBE</name>
<dbReference type="eggNOG" id="KOG4260">
    <property type="taxonomic scope" value="Eukaryota"/>
</dbReference>
<dbReference type="InterPro" id="IPR049883">
    <property type="entry name" value="NOTCH1_EGF-like"/>
</dbReference>
<dbReference type="FunCoup" id="A9V4K6">
    <property type="interactions" value="446"/>
</dbReference>
<dbReference type="CDD" id="cd00054">
    <property type="entry name" value="EGF_CA"/>
    <property type="match status" value="1"/>
</dbReference>
<evidence type="ECO:0000256" key="7">
    <source>
        <dbReference type="ARBA" id="ARBA00023235"/>
    </source>
</evidence>
<dbReference type="EC" id="5.3.4.1" evidence="3"/>
<evidence type="ECO:0000256" key="11">
    <source>
        <dbReference type="PROSITE-ProRule" id="PRU00076"/>
    </source>
</evidence>
<dbReference type="SUPFAM" id="SSF57184">
    <property type="entry name" value="Growth factor receptor domain"/>
    <property type="match status" value="1"/>
</dbReference>
<dbReference type="RefSeq" id="XP_001747730.1">
    <property type="nucleotide sequence ID" value="XM_001747678.1"/>
</dbReference>
<evidence type="ECO:0000256" key="4">
    <source>
        <dbReference type="ARBA" id="ARBA00022536"/>
    </source>
</evidence>
<dbReference type="PROSITE" id="PS00010">
    <property type="entry name" value="ASX_HYDROXYL"/>
    <property type="match status" value="1"/>
</dbReference>
<evidence type="ECO:0000256" key="9">
    <source>
        <dbReference type="ARBA" id="ARBA00049626"/>
    </source>
</evidence>
<dbReference type="EMBL" id="CH991559">
    <property type="protein sequence ID" value="EDQ87470.1"/>
    <property type="molecule type" value="Genomic_DNA"/>
</dbReference>
<dbReference type="InterPro" id="IPR002049">
    <property type="entry name" value="LE_dom"/>
</dbReference>
<sequence>MSRWHGLVGLLVVLAILPSWTAAAKRSKQEIQRLNSRCEGCESIAKNFISAYDQLKNNIEYSGSSKGWTKSSPHSTLKRSAALREHLCVEELQVCCPALHYGKSCRRCPTDDTDPEGVCGGRGECSGDGKRTGNGKCKCRDNRRGATCELCPFHQFAQADGQCHPCHLACADTCTGPDETECDACAAGYERAANNACVDVDECAQDDTLCANQEGVFCRNDPGSYTCAPCHSACDRVAGCNGPTPGDCKSCAQGFERAENGQCIDVDECATGATTCSEGQYCHNTPGSARCDTCHSACDPVQAGYRLLEGDCVDIDECAHNRESCHHGYQCRNRAGSFACVCPSEKTELDGQCLYNATAEELLRAATFLPTQRAVMGAPVAYPETDSGRVVLGVYMPAQRVSFLKPIMHKSTHSPSYACPGYASWQARLWCQPQMCGKAL</sequence>
<keyword evidence="6 11" id="KW-1015">Disulfide bond</keyword>
<keyword evidence="7" id="KW-0413">Isomerase</keyword>
<dbReference type="PROSITE" id="PS00022">
    <property type="entry name" value="EGF_1"/>
    <property type="match status" value="1"/>
</dbReference>
<dbReference type="InterPro" id="IPR000152">
    <property type="entry name" value="EGF-type_Asp/Asn_hydroxyl_site"/>
</dbReference>
<dbReference type="PANTHER" id="PTHR24034:SF89">
    <property type="entry name" value="COMPLEMENT COMPONENT C1Q RECEPTOR"/>
    <property type="match status" value="1"/>
</dbReference>
<feature type="disulfide bond" evidence="11">
    <location>
        <begin position="139"/>
        <end position="148"/>
    </location>
</feature>
<dbReference type="PROSITE" id="PS50026">
    <property type="entry name" value="EGF_3"/>
    <property type="match status" value="2"/>
</dbReference>
<dbReference type="SMART" id="SM00179">
    <property type="entry name" value="EGF_CA"/>
    <property type="match status" value="3"/>
</dbReference>
<evidence type="ECO:0000256" key="2">
    <source>
        <dbReference type="ARBA" id="ARBA00005897"/>
    </source>
</evidence>
<dbReference type="GO" id="GO:0005509">
    <property type="term" value="F:calcium ion binding"/>
    <property type="evidence" value="ECO:0007669"/>
    <property type="project" value="InterPro"/>
</dbReference>
<evidence type="ECO:0000256" key="6">
    <source>
        <dbReference type="ARBA" id="ARBA00023157"/>
    </source>
</evidence>
<evidence type="ECO:0000256" key="12">
    <source>
        <dbReference type="SAM" id="SignalP"/>
    </source>
</evidence>
<dbReference type="InterPro" id="IPR000742">
    <property type="entry name" value="EGF"/>
</dbReference>